<dbReference type="Gene3D" id="1.20.190.20">
    <property type="entry name" value="14-3-3 domain"/>
    <property type="match status" value="1"/>
</dbReference>
<dbReference type="PROSITE" id="PS00797">
    <property type="entry name" value="1433_2"/>
    <property type="match status" value="1"/>
</dbReference>
<dbReference type="AlphaFoldDB" id="A0A8J5GDU3"/>
<dbReference type="FunFam" id="1.20.190.20:FF:000002">
    <property type="entry name" value="14-3-3 protein epsilon"/>
    <property type="match status" value="1"/>
</dbReference>
<dbReference type="Pfam" id="PF00244">
    <property type="entry name" value="14-3-3"/>
    <property type="match status" value="1"/>
</dbReference>
<feature type="compositionally biased region" description="Polar residues" evidence="2">
    <location>
        <begin position="587"/>
        <end position="598"/>
    </location>
</feature>
<dbReference type="InterPro" id="IPR036815">
    <property type="entry name" value="14-3-3_dom_sf"/>
</dbReference>
<keyword evidence="5" id="KW-1185">Reference proteome</keyword>
<protein>
    <recommendedName>
        <fullName evidence="3">14-3-3 domain-containing protein</fullName>
    </recommendedName>
</protein>
<evidence type="ECO:0000259" key="3">
    <source>
        <dbReference type="SMART" id="SM00101"/>
    </source>
</evidence>
<proteinExistence type="inferred from homology"/>
<evidence type="ECO:0000313" key="4">
    <source>
        <dbReference type="EMBL" id="KAG6501637.1"/>
    </source>
</evidence>
<reference evidence="4 5" key="1">
    <citation type="submission" date="2020-08" db="EMBL/GenBank/DDBJ databases">
        <title>Plant Genome Project.</title>
        <authorList>
            <person name="Zhang R.-G."/>
        </authorList>
    </citation>
    <scope>NUCLEOTIDE SEQUENCE [LARGE SCALE GENOMIC DNA]</scope>
    <source>
        <tissue evidence="4">Rhizome</tissue>
    </source>
</reference>
<comment type="similarity">
    <text evidence="1">Belongs to the 14-3-3 family.</text>
</comment>
<name>A0A8J5GDU3_ZINOF</name>
<sequence length="619" mass="69839">MVPYKAVASNRFLRGSLREFPLCSVFSSNATRTVTFSVSDPSFPFLPSPRSVSFISDAASVDSVTEVSKSGSLSSLFAKPKPRPVSVVAVPSKHDAGSKKEKKPTTLTSSVQHRVFEQKEWPKELPKEVVALVERLREKGYLKLETFSRMTSLSTKEVPVPPANMYSRQYVKSAAEKYGQDQQEIAKWLSGSHLKKVALYGCPSVERKTVFASKRLRSFFSIQEDVVSGLLSNNSITLAPSTVEHVKEVCRGCKIRDHCKFANLRVSKEEKVILSDTMRILALWAFDAVPRQLSVPYNFKSSVYKLLEEKPALRVRRKKSEKQQQQQKRDRFDPTSPSSPMASQKDRESFVYTAKLAEQAERYEEMVDSMKNVARLDVDLTVEERNLLSVGFKNVIGARRAAWRVLSSIEQKEEARGNEQHVKTIREYRKKVETELSDICNDIMTLIDGHLIPFSTDGESSVFYYKMKGDYYRYLAEFMTGNEKKEVADQSLKAYEAATSAAEADLSPTHPIRLGLALNFSVFYYEIMNSPERACHLAKQAFDEAISELDTLSEESYKDSTLILQLLRDNLTLWTSDIPEDGEDPSKSGTGENAQASATEADRSCPGNRLLPFLQFMQN</sequence>
<dbReference type="SMART" id="SM00101">
    <property type="entry name" value="14_3_3"/>
    <property type="match status" value="1"/>
</dbReference>
<dbReference type="PANTHER" id="PTHR18860">
    <property type="entry name" value="14-3-3 PROTEIN"/>
    <property type="match status" value="1"/>
</dbReference>
<evidence type="ECO:0000256" key="1">
    <source>
        <dbReference type="ARBA" id="ARBA00006141"/>
    </source>
</evidence>
<accession>A0A8J5GDU3</accession>
<dbReference type="InterPro" id="IPR023410">
    <property type="entry name" value="14-3-3_domain"/>
</dbReference>
<dbReference type="InterPro" id="IPR023409">
    <property type="entry name" value="14-3-3_CS"/>
</dbReference>
<dbReference type="EMBL" id="JACMSC010000011">
    <property type="protein sequence ID" value="KAG6501637.1"/>
    <property type="molecule type" value="Genomic_DNA"/>
</dbReference>
<comment type="caution">
    <text evidence="4">The sequence shown here is derived from an EMBL/GenBank/DDBJ whole genome shotgun (WGS) entry which is preliminary data.</text>
</comment>
<feature type="region of interest" description="Disordered" evidence="2">
    <location>
        <begin position="315"/>
        <end position="347"/>
    </location>
</feature>
<evidence type="ECO:0000256" key="2">
    <source>
        <dbReference type="SAM" id="MobiDB-lite"/>
    </source>
</evidence>
<dbReference type="SUPFAM" id="SSF48445">
    <property type="entry name" value="14-3-3 protein"/>
    <property type="match status" value="1"/>
</dbReference>
<organism evidence="4 5">
    <name type="scientific">Zingiber officinale</name>
    <name type="common">Ginger</name>
    <name type="synonym">Amomum zingiber</name>
    <dbReference type="NCBI Taxonomy" id="94328"/>
    <lineage>
        <taxon>Eukaryota</taxon>
        <taxon>Viridiplantae</taxon>
        <taxon>Streptophyta</taxon>
        <taxon>Embryophyta</taxon>
        <taxon>Tracheophyta</taxon>
        <taxon>Spermatophyta</taxon>
        <taxon>Magnoliopsida</taxon>
        <taxon>Liliopsida</taxon>
        <taxon>Zingiberales</taxon>
        <taxon>Zingiberaceae</taxon>
        <taxon>Zingiber</taxon>
    </lineage>
</organism>
<evidence type="ECO:0000313" key="5">
    <source>
        <dbReference type="Proteomes" id="UP000734854"/>
    </source>
</evidence>
<dbReference type="InterPro" id="IPR000308">
    <property type="entry name" value="14-3-3"/>
</dbReference>
<feature type="domain" description="14-3-3" evidence="3">
    <location>
        <begin position="347"/>
        <end position="588"/>
    </location>
</feature>
<feature type="region of interest" description="Disordered" evidence="2">
    <location>
        <begin position="577"/>
        <end position="607"/>
    </location>
</feature>
<gene>
    <name evidence="4" type="ORF">ZIOFF_041520</name>
</gene>
<dbReference type="PRINTS" id="PR00305">
    <property type="entry name" value="1433ZETA"/>
</dbReference>
<dbReference type="Proteomes" id="UP000734854">
    <property type="component" value="Unassembled WGS sequence"/>
</dbReference>